<evidence type="ECO:0000313" key="3">
    <source>
        <dbReference type="Proteomes" id="UP000594263"/>
    </source>
</evidence>
<feature type="compositionally biased region" description="Basic residues" evidence="1">
    <location>
        <begin position="81"/>
        <end position="96"/>
    </location>
</feature>
<dbReference type="EnsemblPlants" id="Kaladp0808s0038.1.v1.1">
    <property type="protein sequence ID" value="Kaladp0808s0038.1.v1.1.CDS.1"/>
    <property type="gene ID" value="Kaladp0808s0038.v1.1"/>
</dbReference>
<evidence type="ECO:0000256" key="1">
    <source>
        <dbReference type="SAM" id="MobiDB-lite"/>
    </source>
</evidence>
<sequence length="96" mass="10935">MTNQALILTSLSQSTIFKPNAQITTSIINYAISLQQQIKSRRRTAKQFILRFSFGKPAKPSLPAHCRTHSMVLDEALTAGSRHRRRRGRLGRTRDE</sequence>
<evidence type="ECO:0000313" key="2">
    <source>
        <dbReference type="EnsemblPlants" id="Kaladp0808s0038.1.v1.1.CDS.1"/>
    </source>
</evidence>
<name>A0A7N0VG88_KALFE</name>
<organism evidence="2 3">
    <name type="scientific">Kalanchoe fedtschenkoi</name>
    <name type="common">Lavender scallops</name>
    <name type="synonym">South American air plant</name>
    <dbReference type="NCBI Taxonomy" id="63787"/>
    <lineage>
        <taxon>Eukaryota</taxon>
        <taxon>Viridiplantae</taxon>
        <taxon>Streptophyta</taxon>
        <taxon>Embryophyta</taxon>
        <taxon>Tracheophyta</taxon>
        <taxon>Spermatophyta</taxon>
        <taxon>Magnoliopsida</taxon>
        <taxon>eudicotyledons</taxon>
        <taxon>Gunneridae</taxon>
        <taxon>Pentapetalae</taxon>
        <taxon>Saxifragales</taxon>
        <taxon>Crassulaceae</taxon>
        <taxon>Kalanchoe</taxon>
    </lineage>
</organism>
<keyword evidence="3" id="KW-1185">Reference proteome</keyword>
<proteinExistence type="predicted"/>
<protein>
    <submittedName>
        <fullName evidence="2">Uncharacterized protein</fullName>
    </submittedName>
</protein>
<dbReference type="Proteomes" id="UP000594263">
    <property type="component" value="Unplaced"/>
</dbReference>
<accession>A0A7N0VG88</accession>
<dbReference type="Gramene" id="Kaladp0808s0038.1.v1.1">
    <property type="protein sequence ID" value="Kaladp0808s0038.1.v1.1.CDS.1"/>
    <property type="gene ID" value="Kaladp0808s0038.v1.1"/>
</dbReference>
<reference evidence="2" key="1">
    <citation type="submission" date="2021-01" db="UniProtKB">
        <authorList>
            <consortium name="EnsemblPlants"/>
        </authorList>
    </citation>
    <scope>IDENTIFICATION</scope>
</reference>
<feature type="region of interest" description="Disordered" evidence="1">
    <location>
        <begin position="77"/>
        <end position="96"/>
    </location>
</feature>
<dbReference type="AlphaFoldDB" id="A0A7N0VG88"/>